<keyword evidence="3" id="KW-1185">Reference proteome</keyword>
<feature type="compositionally biased region" description="Basic and acidic residues" evidence="1">
    <location>
        <begin position="1"/>
        <end position="10"/>
    </location>
</feature>
<proteinExistence type="predicted"/>
<evidence type="ECO:0000256" key="1">
    <source>
        <dbReference type="SAM" id="MobiDB-lite"/>
    </source>
</evidence>
<evidence type="ECO:0000313" key="2">
    <source>
        <dbReference type="EMBL" id="CEO99631.1"/>
    </source>
</evidence>
<feature type="compositionally biased region" description="Basic residues" evidence="1">
    <location>
        <begin position="132"/>
        <end position="146"/>
    </location>
</feature>
<organism evidence="2 3">
    <name type="scientific">Plasmodiophora brassicae</name>
    <name type="common">Clubroot disease agent</name>
    <dbReference type="NCBI Taxonomy" id="37360"/>
    <lineage>
        <taxon>Eukaryota</taxon>
        <taxon>Sar</taxon>
        <taxon>Rhizaria</taxon>
        <taxon>Endomyxa</taxon>
        <taxon>Phytomyxea</taxon>
        <taxon>Plasmodiophorida</taxon>
        <taxon>Plasmodiophoridae</taxon>
        <taxon>Plasmodiophora</taxon>
    </lineage>
</organism>
<accession>A0A0G4IX70</accession>
<protein>
    <submittedName>
        <fullName evidence="2">Uncharacterized protein</fullName>
    </submittedName>
</protein>
<reference evidence="2 3" key="1">
    <citation type="submission" date="2015-02" db="EMBL/GenBank/DDBJ databases">
        <authorList>
            <person name="Chooi Y.-H."/>
        </authorList>
    </citation>
    <scope>NUCLEOTIDE SEQUENCE [LARGE SCALE GENOMIC DNA]</scope>
    <source>
        <strain evidence="2">E3</strain>
    </source>
</reference>
<feature type="region of interest" description="Disordered" evidence="1">
    <location>
        <begin position="106"/>
        <end position="146"/>
    </location>
</feature>
<evidence type="ECO:0000313" key="3">
    <source>
        <dbReference type="Proteomes" id="UP000039324"/>
    </source>
</evidence>
<feature type="region of interest" description="Disordered" evidence="1">
    <location>
        <begin position="1"/>
        <end position="25"/>
    </location>
</feature>
<dbReference type="EMBL" id="CDSF01000092">
    <property type="protein sequence ID" value="CEO99631.1"/>
    <property type="molecule type" value="Genomic_DNA"/>
</dbReference>
<dbReference type="OrthoDB" id="166656at2759"/>
<name>A0A0G4IX70_PLABS</name>
<sequence length="146" mass="15883">VAAEPGEPRKASSPGAPPTRCNTFGGPQLSPAFQQWCRSQLEPICPNFDMALIDFLATLTSPDDLRDYLHEYVGRSRAVDEFASGFLAHRDFDVEDNSLVVRGGRAQRAGGDATAAAASANGVAEARDESKKKHRRRRKKKADALQ</sequence>
<gene>
    <name evidence="2" type="ORF">PBRA_007364</name>
</gene>
<dbReference type="Proteomes" id="UP000039324">
    <property type="component" value="Unassembled WGS sequence"/>
</dbReference>
<dbReference type="AlphaFoldDB" id="A0A0G4IX70"/>
<feature type="compositionally biased region" description="Low complexity" evidence="1">
    <location>
        <begin position="106"/>
        <end position="124"/>
    </location>
</feature>
<feature type="non-terminal residue" evidence="2">
    <location>
        <position position="1"/>
    </location>
</feature>